<dbReference type="SUPFAM" id="SSF50692">
    <property type="entry name" value="ADC-like"/>
    <property type="match status" value="1"/>
</dbReference>
<dbReference type="GO" id="GO:0003954">
    <property type="term" value="F:NADH dehydrogenase activity"/>
    <property type="evidence" value="ECO:0007669"/>
    <property type="project" value="TreeGrafter"/>
</dbReference>
<evidence type="ECO:0000256" key="4">
    <source>
        <dbReference type="ARBA" id="ARBA00023014"/>
    </source>
</evidence>
<keyword evidence="4" id="KW-0411">Iron-sulfur</keyword>
<proteinExistence type="predicted"/>
<dbReference type="Gene3D" id="2.40.40.20">
    <property type="match status" value="1"/>
</dbReference>
<dbReference type="STRING" id="1121409.SAMN02745124_00772"/>
<dbReference type="PANTHER" id="PTHR43105">
    <property type="entry name" value="RESPIRATORY NITRATE REDUCTASE"/>
    <property type="match status" value="1"/>
</dbReference>
<feature type="domain" description="Molybdopterin dinucleotide-binding" evidence="6">
    <location>
        <begin position="429"/>
        <end position="535"/>
    </location>
</feature>
<dbReference type="InterPro" id="IPR006657">
    <property type="entry name" value="MoPterin_dinucl-bd_dom"/>
</dbReference>
<evidence type="ECO:0000313" key="7">
    <source>
        <dbReference type="EMBL" id="SHH51235.1"/>
    </source>
</evidence>
<evidence type="ECO:0000256" key="3">
    <source>
        <dbReference type="ARBA" id="ARBA00023004"/>
    </source>
</evidence>
<dbReference type="GO" id="GO:0046872">
    <property type="term" value="F:metal ion binding"/>
    <property type="evidence" value="ECO:0007669"/>
    <property type="project" value="UniProtKB-KW"/>
</dbReference>
<dbReference type="InterPro" id="IPR050123">
    <property type="entry name" value="Prok_molybdopt-oxidoreductase"/>
</dbReference>
<accession>A0A1M5TK96</accession>
<dbReference type="Pfam" id="PF00384">
    <property type="entry name" value="Molybdopterin"/>
    <property type="match status" value="1"/>
</dbReference>
<evidence type="ECO:0000256" key="2">
    <source>
        <dbReference type="ARBA" id="ARBA00023002"/>
    </source>
</evidence>
<name>A0A1M5TK96_9BACT</name>
<dbReference type="AlphaFoldDB" id="A0A1M5TK96"/>
<keyword evidence="3" id="KW-0408">Iron</keyword>
<dbReference type="EMBL" id="FQXS01000003">
    <property type="protein sequence ID" value="SHH51235.1"/>
    <property type="molecule type" value="Genomic_DNA"/>
</dbReference>
<dbReference type="InterPro" id="IPR006655">
    <property type="entry name" value="Mopterin_OxRdtase_prok_CS"/>
</dbReference>
<dbReference type="Pfam" id="PF01568">
    <property type="entry name" value="Molydop_binding"/>
    <property type="match status" value="1"/>
</dbReference>
<dbReference type="GO" id="GO:0022904">
    <property type="term" value="P:respiratory electron transport chain"/>
    <property type="evidence" value="ECO:0007669"/>
    <property type="project" value="TreeGrafter"/>
</dbReference>
<dbReference type="CDD" id="cd02790">
    <property type="entry name" value="MopB_CT_Formate-Dh_H"/>
    <property type="match status" value="1"/>
</dbReference>
<dbReference type="InterPro" id="IPR009010">
    <property type="entry name" value="Asp_de-COase-like_dom_sf"/>
</dbReference>
<feature type="domain" description="Molybdopterin oxidoreductase" evidence="5">
    <location>
        <begin position="12"/>
        <end position="342"/>
    </location>
</feature>
<organism evidence="7 8">
    <name type="scientific">Desulfofustis glycolicus DSM 9705</name>
    <dbReference type="NCBI Taxonomy" id="1121409"/>
    <lineage>
        <taxon>Bacteria</taxon>
        <taxon>Pseudomonadati</taxon>
        <taxon>Thermodesulfobacteriota</taxon>
        <taxon>Desulfobulbia</taxon>
        <taxon>Desulfobulbales</taxon>
        <taxon>Desulfocapsaceae</taxon>
        <taxon>Desulfofustis</taxon>
    </lineage>
</organism>
<dbReference type="GO" id="GO:0043546">
    <property type="term" value="F:molybdopterin cofactor binding"/>
    <property type="evidence" value="ECO:0007669"/>
    <property type="project" value="InterPro"/>
</dbReference>
<dbReference type="GO" id="GO:0051536">
    <property type="term" value="F:iron-sulfur cluster binding"/>
    <property type="evidence" value="ECO:0007669"/>
    <property type="project" value="UniProtKB-KW"/>
</dbReference>
<dbReference type="PROSITE" id="PS00490">
    <property type="entry name" value="MOLYBDOPTERIN_PROK_2"/>
    <property type="match status" value="1"/>
</dbReference>
<evidence type="ECO:0000259" key="5">
    <source>
        <dbReference type="Pfam" id="PF00384"/>
    </source>
</evidence>
<dbReference type="Proteomes" id="UP000184139">
    <property type="component" value="Unassembled WGS sequence"/>
</dbReference>
<evidence type="ECO:0000313" key="8">
    <source>
        <dbReference type="Proteomes" id="UP000184139"/>
    </source>
</evidence>
<evidence type="ECO:0000256" key="1">
    <source>
        <dbReference type="ARBA" id="ARBA00022723"/>
    </source>
</evidence>
<dbReference type="Gene3D" id="3.40.228.10">
    <property type="entry name" value="Dimethylsulfoxide Reductase, domain 2"/>
    <property type="match status" value="1"/>
</dbReference>
<protein>
    <submittedName>
        <fullName evidence="7">Formate dehydrogenase major subunit</fullName>
    </submittedName>
</protein>
<gene>
    <name evidence="7" type="ORF">SAMN02745124_00772</name>
</gene>
<dbReference type="GO" id="GO:0016020">
    <property type="term" value="C:membrane"/>
    <property type="evidence" value="ECO:0007669"/>
    <property type="project" value="TreeGrafter"/>
</dbReference>
<dbReference type="InterPro" id="IPR006656">
    <property type="entry name" value="Mopterin_OxRdtase"/>
</dbReference>
<dbReference type="InterPro" id="IPR041925">
    <property type="entry name" value="CT_Formate-Dh_H"/>
</dbReference>
<keyword evidence="8" id="KW-1185">Reference proteome</keyword>
<sequence>MAGLAAKFGSGAMTNSVAEISDNKALLVIGSNTTENHPIIGLRMKEAVRNGAQLIVADPRRIPLVKFATLWLRHMPGTDSVLLNALMHVIIREGWEDRTFIEKRTEGFDAFAEGLKQFTPEFAENITGVPADDIVSAARIYATAENAGIYYAMGITQHSFGTNNVHAVGNLAMVTGNLGKHGAGVNPLRGQNNVQGCCDVGCLPTDLPGYQKVADAKVREKFGKAWGRTLSSEPGLTASEMTEKMLAGTLKGLYIFGENPALSDPNMNHSIKAFENLDLLVVQDIFLTETAELADVVLPSASFAEKEGTFTNSERRVQRVRIALDPPGQAQSDLAIIKQVYRRIDPEGVSENATAESVFNELTALWPAMAGMSYERLETEGLQWPCPTDDHPGTPYLHRESFAREGGKALFTVVPHVLSKELPDEQYPFVLTTGRQLFHYHTGTMTRRSTGLDKISPAPYIELNPEDAASLGIEDTGLLTVTSRRGSIRLKARVSGIVPPRVVFIPFHYKEAAANRLTIDAMDPISKIMEAKVCAVRLEK</sequence>
<dbReference type="Gene3D" id="3.40.50.740">
    <property type="match status" value="1"/>
</dbReference>
<dbReference type="SUPFAM" id="SSF53706">
    <property type="entry name" value="Formate dehydrogenase/DMSO reductase, domains 1-3"/>
    <property type="match status" value="1"/>
</dbReference>
<keyword evidence="2" id="KW-0560">Oxidoreductase</keyword>
<dbReference type="PANTHER" id="PTHR43105:SF14">
    <property type="entry name" value="FORMATE DEHYDROGENASE H"/>
    <property type="match status" value="1"/>
</dbReference>
<reference evidence="7 8" key="1">
    <citation type="submission" date="2016-11" db="EMBL/GenBank/DDBJ databases">
        <authorList>
            <person name="Jaros S."/>
            <person name="Januszkiewicz K."/>
            <person name="Wedrychowicz H."/>
        </authorList>
    </citation>
    <scope>NUCLEOTIDE SEQUENCE [LARGE SCALE GENOMIC DNA]</scope>
    <source>
        <strain evidence="7 8">DSM 9705</strain>
    </source>
</reference>
<keyword evidence="1" id="KW-0479">Metal-binding</keyword>
<evidence type="ECO:0000259" key="6">
    <source>
        <dbReference type="Pfam" id="PF01568"/>
    </source>
</evidence>